<dbReference type="CDD" id="cd04182">
    <property type="entry name" value="GT_2_like_f"/>
    <property type="match status" value="1"/>
</dbReference>
<dbReference type="Proteomes" id="UP000298324">
    <property type="component" value="Unassembled WGS sequence"/>
</dbReference>
<dbReference type="RefSeq" id="WP_190258926.1">
    <property type="nucleotide sequence ID" value="NZ_QFGA01000003.1"/>
</dbReference>
<dbReference type="PANTHER" id="PTHR43777:SF1">
    <property type="entry name" value="MOLYBDENUM COFACTOR CYTIDYLYLTRANSFERASE"/>
    <property type="match status" value="1"/>
</dbReference>
<proteinExistence type="predicted"/>
<keyword evidence="4" id="KW-1185">Reference proteome</keyword>
<dbReference type="Pfam" id="PF01966">
    <property type="entry name" value="HD"/>
    <property type="match status" value="1"/>
</dbReference>
<keyword evidence="3" id="KW-0548">Nucleotidyltransferase</keyword>
<sequence>MICDADGIAAIILAAGYSFQMREFKPLLKLGDFTAVEHAVRCFFQAGISDVRVVVGYRALEVIDALKNYDVRIIINNHFNEGMYSSVQEGVKTLEAEVRAFFILPADNPLVRASTVNKILARYHSAGKPGIIYPAINSLRGHPKLISAKYINTIVNTSYPDGLKGLLKNLEHDAVDVEVTDVAVRLDMNTQEDRRFLLNHLNNRAAITFDSCCQILQTIRVNPYFQAHCYLVAGLALALTNHLNKAGAFLDVDTVLAGALLHDVVHCHKERALANSLLLADMSYPQVAEISAVNLSKEVSKSKPLSESDVIFLADKMVMNQQIISISEYFTTLLKKHGRDRKTRRAILRKLKQAELIKKKVETKIGRPIDTIKLIDSIKPNTALPDNTKAASRPAEHKYTRLQDLSNKANSGSKTGSKLCLEKNGVVFDEVLYTILTHIDFSGSMVQTARELGISYRSALGKIKTVEDSWRILLIHTQVGEGTRLTPLAQELLHKFRSVKHEIDHLTQELNMKSTTSLKLPL</sequence>
<keyword evidence="3" id="KW-0808">Transferase</keyword>
<dbReference type="EC" id="2.7.7.76" evidence="3"/>
<dbReference type="InterPro" id="IPR003607">
    <property type="entry name" value="HD/PDEase_dom"/>
</dbReference>
<evidence type="ECO:0000313" key="3">
    <source>
        <dbReference type="EMBL" id="TEB04558.1"/>
    </source>
</evidence>
<dbReference type="SUPFAM" id="SSF53448">
    <property type="entry name" value="Nucleotide-diphospho-sugar transferases"/>
    <property type="match status" value="1"/>
</dbReference>
<protein>
    <submittedName>
        <fullName evidence="3">Molybdenum cofactor cytidylyltransferase</fullName>
        <ecNumber evidence="3">2.7.7.76</ecNumber>
    </submittedName>
</protein>
<dbReference type="InterPro" id="IPR036390">
    <property type="entry name" value="WH_DNA-bd_sf"/>
</dbReference>
<dbReference type="GO" id="GO:0061602">
    <property type="term" value="F:molybdenum cofactor cytidylyltransferase activity"/>
    <property type="evidence" value="ECO:0007669"/>
    <property type="project" value="UniProtKB-EC"/>
</dbReference>
<dbReference type="Gene3D" id="1.10.10.10">
    <property type="entry name" value="Winged helix-like DNA-binding domain superfamily/Winged helix DNA-binding domain"/>
    <property type="match status" value="1"/>
</dbReference>
<dbReference type="AlphaFoldDB" id="A0A4Y7R6G8"/>
<dbReference type="CDD" id="cd00077">
    <property type="entry name" value="HDc"/>
    <property type="match status" value="1"/>
</dbReference>
<feature type="domain" description="MobA-like NTP transferase" evidence="2">
    <location>
        <begin position="10"/>
        <end position="170"/>
    </location>
</feature>
<evidence type="ECO:0000313" key="4">
    <source>
        <dbReference type="Proteomes" id="UP000298324"/>
    </source>
</evidence>
<gene>
    <name evidence="3" type="primary">mocA</name>
    <name evidence="3" type="ORF">Psch_03318</name>
</gene>
<dbReference type="EMBL" id="QFGA01000003">
    <property type="protein sequence ID" value="TEB04558.1"/>
    <property type="molecule type" value="Genomic_DNA"/>
</dbReference>
<dbReference type="PANTHER" id="PTHR43777">
    <property type="entry name" value="MOLYBDENUM COFACTOR CYTIDYLYLTRANSFERASE"/>
    <property type="match status" value="1"/>
</dbReference>
<dbReference type="SUPFAM" id="SSF109604">
    <property type="entry name" value="HD-domain/PDEase-like"/>
    <property type="match status" value="1"/>
</dbReference>
<evidence type="ECO:0000259" key="2">
    <source>
        <dbReference type="Pfam" id="PF12804"/>
    </source>
</evidence>
<dbReference type="Pfam" id="PF12804">
    <property type="entry name" value="NTP_transf_3"/>
    <property type="match status" value="1"/>
</dbReference>
<dbReference type="InterPro" id="IPR036388">
    <property type="entry name" value="WH-like_DNA-bd_sf"/>
</dbReference>
<dbReference type="SUPFAM" id="SSF46785">
    <property type="entry name" value="Winged helix' DNA-binding domain"/>
    <property type="match status" value="1"/>
</dbReference>
<dbReference type="NCBIfam" id="NF045665">
    <property type="entry name" value="NTPtran_DVU1551"/>
    <property type="match status" value="1"/>
</dbReference>
<dbReference type="InterPro" id="IPR054703">
    <property type="entry name" value="Mop-rel"/>
</dbReference>
<organism evidence="3 4">
    <name type="scientific">Pelotomaculum schinkii</name>
    <dbReference type="NCBI Taxonomy" id="78350"/>
    <lineage>
        <taxon>Bacteria</taxon>
        <taxon>Bacillati</taxon>
        <taxon>Bacillota</taxon>
        <taxon>Clostridia</taxon>
        <taxon>Eubacteriales</taxon>
        <taxon>Desulfotomaculaceae</taxon>
        <taxon>Pelotomaculum</taxon>
    </lineage>
</organism>
<dbReference type="InterPro" id="IPR029044">
    <property type="entry name" value="Nucleotide-diphossugar_trans"/>
</dbReference>
<accession>A0A4Y7R6G8</accession>
<name>A0A4Y7R6G8_9FIRM</name>
<dbReference type="InterPro" id="IPR025877">
    <property type="entry name" value="MobA-like_NTP_Trfase"/>
</dbReference>
<evidence type="ECO:0000259" key="1">
    <source>
        <dbReference type="Pfam" id="PF01966"/>
    </source>
</evidence>
<comment type="caution">
    <text evidence="3">The sequence shown here is derived from an EMBL/GenBank/DDBJ whole genome shotgun (WGS) entry which is preliminary data.</text>
</comment>
<reference evidence="3 4" key="1">
    <citation type="journal article" date="2018" name="Environ. Microbiol.">
        <title>Novel energy conservation strategies and behaviour of Pelotomaculum schinkii driving syntrophic propionate catabolism.</title>
        <authorList>
            <person name="Hidalgo-Ahumada C.A.P."/>
            <person name="Nobu M.K."/>
            <person name="Narihiro T."/>
            <person name="Tamaki H."/>
            <person name="Liu W.T."/>
            <person name="Kamagata Y."/>
            <person name="Stams A.J.M."/>
            <person name="Imachi H."/>
            <person name="Sousa D.Z."/>
        </authorList>
    </citation>
    <scope>NUCLEOTIDE SEQUENCE [LARGE SCALE GENOMIC DNA]</scope>
    <source>
        <strain evidence="3 4">HH</strain>
    </source>
</reference>
<feature type="domain" description="HD" evidence="1">
    <location>
        <begin position="227"/>
        <end position="271"/>
    </location>
</feature>
<dbReference type="InterPro" id="IPR006674">
    <property type="entry name" value="HD_domain"/>
</dbReference>
<dbReference type="Gene3D" id="3.90.550.10">
    <property type="entry name" value="Spore Coat Polysaccharide Biosynthesis Protein SpsA, Chain A"/>
    <property type="match status" value="1"/>
</dbReference>